<dbReference type="InterPro" id="IPR036779">
    <property type="entry name" value="LysM_dom_sf"/>
</dbReference>
<proteinExistence type="predicted"/>
<dbReference type="SMART" id="SM00257">
    <property type="entry name" value="LysM"/>
    <property type="match status" value="1"/>
</dbReference>
<protein>
    <recommendedName>
        <fullName evidence="1">LysM domain-containing protein</fullName>
    </recommendedName>
</protein>
<evidence type="ECO:0000259" key="1">
    <source>
        <dbReference type="PROSITE" id="PS51782"/>
    </source>
</evidence>
<dbReference type="CDD" id="cd00118">
    <property type="entry name" value="LysM"/>
    <property type="match status" value="1"/>
</dbReference>
<name>A0A7S1DGV3_HEMAN</name>
<reference evidence="2" key="1">
    <citation type="submission" date="2021-01" db="EMBL/GenBank/DDBJ databases">
        <authorList>
            <person name="Corre E."/>
            <person name="Pelletier E."/>
            <person name="Niang G."/>
            <person name="Scheremetjew M."/>
            <person name="Finn R."/>
            <person name="Kale V."/>
            <person name="Holt S."/>
            <person name="Cochrane G."/>
            <person name="Meng A."/>
            <person name="Brown T."/>
            <person name="Cohen L."/>
        </authorList>
    </citation>
    <scope>NUCLEOTIDE SEQUENCE</scope>
    <source>
        <strain evidence="2">CCMP644</strain>
    </source>
</reference>
<dbReference type="AlphaFoldDB" id="A0A7S1DGV3"/>
<accession>A0A7S1DGV3</accession>
<dbReference type="EMBL" id="HBFX01003276">
    <property type="protein sequence ID" value="CAD8947511.1"/>
    <property type="molecule type" value="Transcribed_RNA"/>
</dbReference>
<gene>
    <name evidence="2" type="ORF">HAND00432_LOCUS2029</name>
</gene>
<organism evidence="2">
    <name type="scientific">Hemiselmis andersenii</name>
    <name type="common">Cryptophyte alga</name>
    <dbReference type="NCBI Taxonomy" id="464988"/>
    <lineage>
        <taxon>Eukaryota</taxon>
        <taxon>Cryptophyceae</taxon>
        <taxon>Cryptomonadales</taxon>
        <taxon>Hemiselmidaceae</taxon>
        <taxon>Hemiselmis</taxon>
    </lineage>
</organism>
<dbReference type="SUPFAM" id="SSF54106">
    <property type="entry name" value="LysM domain"/>
    <property type="match status" value="1"/>
</dbReference>
<dbReference type="PROSITE" id="PS51782">
    <property type="entry name" value="LYSM"/>
    <property type="match status" value="1"/>
</dbReference>
<feature type="domain" description="LysM" evidence="1">
    <location>
        <begin position="279"/>
        <end position="324"/>
    </location>
</feature>
<dbReference type="Gene3D" id="3.10.350.10">
    <property type="entry name" value="LysM domain"/>
    <property type="match status" value="2"/>
</dbReference>
<dbReference type="InterPro" id="IPR018392">
    <property type="entry name" value="LysM"/>
</dbReference>
<dbReference type="Pfam" id="PF01476">
    <property type="entry name" value="LysM"/>
    <property type="match status" value="1"/>
</dbReference>
<evidence type="ECO:0000313" key="2">
    <source>
        <dbReference type="EMBL" id="CAD8947511.1"/>
    </source>
</evidence>
<sequence>MLDTDYPVCFQATNANGLSSKTCCVRLRVIKGDPLWSFSKVWNPRKACWNSCPWGNNADDDCVDVASASNCPAQGVQDVTVGCSYKMSIAVQLDNAAYNTRLRVQQQPHCEECLPGGIGVPACGEEGHVNGTACCGNSVCDGAETGMNCPQDCPMDTASLTPHPDRPGDPNWAEFSFTPSKIQQGRTLLTCIEVYDTTYGTQVIAQRRSGSRAPSMCVVYRVQSCRYCVPQGATLKSIAKHYLLNVDWLRLYNSNPDIPNPNLLIPSDMSDREPIYIGPRYTVQHGDTLLSIAAVMRTTVKSILENNPSVLAGSTLQVGGQLCLLLCSAAR</sequence>